<protein>
    <recommendedName>
        <fullName evidence="3">NAD(P)-binding protein</fullName>
    </recommendedName>
</protein>
<name>M3DD11_SPHMS</name>
<evidence type="ECO:0008006" key="3">
    <source>
        <dbReference type="Google" id="ProtNLM"/>
    </source>
</evidence>
<evidence type="ECO:0000313" key="2">
    <source>
        <dbReference type="Proteomes" id="UP000016931"/>
    </source>
</evidence>
<dbReference type="OMA" id="HGAYHYI"/>
<dbReference type="GeneID" id="27899017"/>
<reference evidence="1 2" key="1">
    <citation type="journal article" date="2012" name="PLoS Pathog.">
        <title>Diverse lifestyles and strategies of plant pathogenesis encoded in the genomes of eighteen Dothideomycetes fungi.</title>
        <authorList>
            <person name="Ohm R.A."/>
            <person name="Feau N."/>
            <person name="Henrissat B."/>
            <person name="Schoch C.L."/>
            <person name="Horwitz B.A."/>
            <person name="Barry K.W."/>
            <person name="Condon B.J."/>
            <person name="Copeland A.C."/>
            <person name="Dhillon B."/>
            <person name="Glaser F."/>
            <person name="Hesse C.N."/>
            <person name="Kosti I."/>
            <person name="LaButti K."/>
            <person name="Lindquist E.A."/>
            <person name="Lucas S."/>
            <person name="Salamov A.A."/>
            <person name="Bradshaw R.E."/>
            <person name="Ciuffetti L."/>
            <person name="Hamelin R.C."/>
            <person name="Kema G.H.J."/>
            <person name="Lawrence C."/>
            <person name="Scott J.A."/>
            <person name="Spatafora J.W."/>
            <person name="Turgeon B.G."/>
            <person name="de Wit P.J.G.M."/>
            <person name="Zhong S."/>
            <person name="Goodwin S.B."/>
            <person name="Grigoriev I.V."/>
        </authorList>
    </citation>
    <scope>NUCLEOTIDE SEQUENCE [LARGE SCALE GENOMIC DNA]</scope>
    <source>
        <strain evidence="1 2">SO2202</strain>
    </source>
</reference>
<sequence>MELVIIGFGPVAGYKYSRCIHNAIVHGNLNRYHIIDRECQQQQVEARLAKLPVQPASCTYIPENVLRDGTDSGIGWLVQHGLLTNDGTRKKIVLTTEPQSHDAYIRHALAQHFDILVSKPLILPIKDGVLDHRALMPGVHAIAKASVEAGVHSAMLCLGRFHEIYEKKLRQPVAMMMQRLQTPITSVHIKTASGVWNLPSEFSQREDHPYKYGYGMLMHGAYHYIDILARLLLLNRQLFPEEEFFITLQGFSAGPHDQRMRIGNLEPNTSGYRPEFSELQDGLPYGETDIVASYALRFRSSGRVLTLGTISLEQTTPGMRSWGPFPEVPYNINGRLHCTDIDVRLGTAFSIATNVTKHPIQARLGDTDVRGVNSATVVTRANARIARTQGFIRQETFERPYGKSYSYTAETEIFERWLQDKPTYSDLQSHVPSCAILDGLLKLAAADWRGDIEVDFDYPAPECPKVSQYDDPWYAYMADDVAFSSEHPTR</sequence>
<dbReference type="Proteomes" id="UP000016931">
    <property type="component" value="Unassembled WGS sequence"/>
</dbReference>
<evidence type="ECO:0000313" key="1">
    <source>
        <dbReference type="EMBL" id="EMF15895.1"/>
    </source>
</evidence>
<organism evidence="1 2">
    <name type="scientific">Sphaerulina musiva (strain SO2202)</name>
    <name type="common">Poplar stem canker fungus</name>
    <name type="synonym">Septoria musiva</name>
    <dbReference type="NCBI Taxonomy" id="692275"/>
    <lineage>
        <taxon>Eukaryota</taxon>
        <taxon>Fungi</taxon>
        <taxon>Dikarya</taxon>
        <taxon>Ascomycota</taxon>
        <taxon>Pezizomycotina</taxon>
        <taxon>Dothideomycetes</taxon>
        <taxon>Dothideomycetidae</taxon>
        <taxon>Mycosphaerellales</taxon>
        <taxon>Mycosphaerellaceae</taxon>
        <taxon>Sphaerulina</taxon>
    </lineage>
</organism>
<accession>M3DD11</accession>
<dbReference type="OrthoDB" id="446809at2759"/>
<dbReference type="RefSeq" id="XP_016764016.1">
    <property type="nucleotide sequence ID" value="XM_016901880.1"/>
</dbReference>
<dbReference type="eggNOG" id="ENOG502SKEA">
    <property type="taxonomic scope" value="Eukaryota"/>
</dbReference>
<gene>
    <name evidence="1" type="ORF">SEPMUDRAFT_124070</name>
</gene>
<dbReference type="HOGENOM" id="CLU_024756_0_0_1"/>
<keyword evidence="2" id="KW-1185">Reference proteome</keyword>
<dbReference type="EMBL" id="KB456261">
    <property type="protein sequence ID" value="EMF15895.1"/>
    <property type="molecule type" value="Genomic_DNA"/>
</dbReference>
<dbReference type="AlphaFoldDB" id="M3DD11"/>
<proteinExistence type="predicted"/>